<dbReference type="SUPFAM" id="SSF53474">
    <property type="entry name" value="alpha/beta-Hydrolases"/>
    <property type="match status" value="1"/>
</dbReference>
<dbReference type="SUPFAM" id="SSF49785">
    <property type="entry name" value="Galactose-binding domain-like"/>
    <property type="match status" value="1"/>
</dbReference>
<dbReference type="Gene3D" id="3.40.50.1820">
    <property type="entry name" value="alpha/beta hydrolase"/>
    <property type="match status" value="1"/>
</dbReference>
<evidence type="ECO:0000313" key="4">
    <source>
        <dbReference type="EMBL" id="VAW18607.1"/>
    </source>
</evidence>
<dbReference type="Gene3D" id="1.10.3020.10">
    <property type="entry name" value="alpha-amino acid ester hydrolase ( Helical cap domain)"/>
    <property type="match status" value="1"/>
</dbReference>
<sequence length="584" mass="64266">MSIASQLMAMMYKLPAAEFGVQTEHDISIKAKDGIELLTDVYFPKDSGPAGPGPTRSGKEQNKRPENGPNGSGPHDYGHPTLLMRTPYGRFGFGMVAEAYAERGFITVLQACRGTDNSGGEFDPLINERSDGLATLDWIYQQKWFDGRLGLTGPSYLGYAQWAICDALPKGAALSAKATSSDFKDIVFPGGAFALQLWLSWLQTIHGLDHELFGMTLRMATGDVERRTQKSALTLPLSKADMDAVGEEIPFWQQWFGDAIDNPPFWEARDHSSRLNSDTPPNCFVTGWYDLMVDCHLADYQQLVATGSTPHLTIGPWFHTDSDLQGECLKQTIAFMGAHLLQKKNSLRSMPVRFYVSGTEEWHECLTFPPAIAKDKTLFLNPDKQLLLAPAKQGYTERYIYDPSNPTPNVGGAIFAFLGAGAQDNKQLETRSDVLVFTSVPVGKNLTIVGNIKVKIFVKSSLQNTDFFARICDVDKSGVSINICDAIIRLTPDKITHDEMGVMEIELLLHTTAHTFLGGHCIRLQVSSGAHPRFARNLGTNEPIGSATNMQTAQQELFFGSNYPSSITLPVMDLEQASGINPVK</sequence>
<evidence type="ECO:0000256" key="1">
    <source>
        <dbReference type="ARBA" id="ARBA00022801"/>
    </source>
</evidence>
<dbReference type="SMART" id="SM00939">
    <property type="entry name" value="PepX_C"/>
    <property type="match status" value="1"/>
</dbReference>
<dbReference type="GO" id="GO:0008239">
    <property type="term" value="F:dipeptidyl-peptidase activity"/>
    <property type="evidence" value="ECO:0007669"/>
    <property type="project" value="InterPro"/>
</dbReference>
<dbReference type="AlphaFoldDB" id="A0A3B0TYS4"/>
<dbReference type="InterPro" id="IPR013736">
    <property type="entry name" value="Xaa-Pro_dipept_C"/>
</dbReference>
<proteinExistence type="predicted"/>
<reference evidence="4" key="1">
    <citation type="submission" date="2018-06" db="EMBL/GenBank/DDBJ databases">
        <authorList>
            <person name="Zhirakovskaya E."/>
        </authorList>
    </citation>
    <scope>NUCLEOTIDE SEQUENCE</scope>
</reference>
<protein>
    <recommendedName>
        <fullName evidence="3">Xaa-Pro dipeptidyl-peptidase C-terminal domain-containing protein</fullName>
    </recommendedName>
</protein>
<dbReference type="Gene3D" id="2.60.120.260">
    <property type="entry name" value="Galactose-binding domain-like"/>
    <property type="match status" value="1"/>
</dbReference>
<dbReference type="InterPro" id="IPR000383">
    <property type="entry name" value="Xaa-Pro-like_dom"/>
</dbReference>
<dbReference type="InterPro" id="IPR008979">
    <property type="entry name" value="Galactose-bd-like_sf"/>
</dbReference>
<name>A0A3B0TYS4_9ZZZZ</name>
<evidence type="ECO:0000259" key="3">
    <source>
        <dbReference type="SMART" id="SM00939"/>
    </source>
</evidence>
<dbReference type="Pfam" id="PF08530">
    <property type="entry name" value="PepX_C"/>
    <property type="match status" value="1"/>
</dbReference>
<gene>
    <name evidence="4" type="ORF">MNBD_ALPHA11-1085</name>
</gene>
<dbReference type="EMBL" id="UOEQ01000179">
    <property type="protein sequence ID" value="VAW18607.1"/>
    <property type="molecule type" value="Genomic_DNA"/>
</dbReference>
<dbReference type="InterPro" id="IPR005674">
    <property type="entry name" value="CocE/Ser_esterase"/>
</dbReference>
<dbReference type="NCBIfam" id="TIGR00976">
    <property type="entry name" value="CocE_NonD"/>
    <property type="match status" value="1"/>
</dbReference>
<feature type="region of interest" description="Disordered" evidence="2">
    <location>
        <begin position="42"/>
        <end position="79"/>
    </location>
</feature>
<accession>A0A3B0TYS4</accession>
<keyword evidence="1" id="KW-0378">Hydrolase</keyword>
<organism evidence="4">
    <name type="scientific">hydrothermal vent metagenome</name>
    <dbReference type="NCBI Taxonomy" id="652676"/>
    <lineage>
        <taxon>unclassified sequences</taxon>
        <taxon>metagenomes</taxon>
        <taxon>ecological metagenomes</taxon>
    </lineage>
</organism>
<evidence type="ECO:0000256" key="2">
    <source>
        <dbReference type="SAM" id="MobiDB-lite"/>
    </source>
</evidence>
<dbReference type="InterPro" id="IPR029058">
    <property type="entry name" value="AB_hydrolase_fold"/>
</dbReference>
<feature type="domain" description="Xaa-Pro dipeptidyl-peptidase C-terminal" evidence="3">
    <location>
        <begin position="333"/>
        <end position="568"/>
    </location>
</feature>
<dbReference type="Pfam" id="PF02129">
    <property type="entry name" value="Peptidase_S15"/>
    <property type="match status" value="1"/>
</dbReference>
<feature type="compositionally biased region" description="Basic and acidic residues" evidence="2">
    <location>
        <begin position="57"/>
        <end position="66"/>
    </location>
</feature>